<dbReference type="OrthoDB" id="8678477at2"/>
<dbReference type="Pfam" id="PF03401">
    <property type="entry name" value="TctC"/>
    <property type="match status" value="1"/>
</dbReference>
<dbReference type="SUPFAM" id="SSF53850">
    <property type="entry name" value="Periplasmic binding protein-like II"/>
    <property type="match status" value="1"/>
</dbReference>
<proteinExistence type="inferred from homology"/>
<dbReference type="InterPro" id="IPR042100">
    <property type="entry name" value="Bug_dom1"/>
</dbReference>
<dbReference type="EMBL" id="CP038636">
    <property type="protein sequence ID" value="QBY55717.1"/>
    <property type="molecule type" value="Genomic_DNA"/>
</dbReference>
<organism evidence="2 3">
    <name type="scientific">Cupriavidus oxalaticus</name>
    <dbReference type="NCBI Taxonomy" id="96344"/>
    <lineage>
        <taxon>Bacteria</taxon>
        <taxon>Pseudomonadati</taxon>
        <taxon>Pseudomonadota</taxon>
        <taxon>Betaproteobacteria</taxon>
        <taxon>Burkholderiales</taxon>
        <taxon>Burkholderiaceae</taxon>
        <taxon>Cupriavidus</taxon>
    </lineage>
</organism>
<dbReference type="Gene3D" id="3.40.190.150">
    <property type="entry name" value="Bordetella uptake gene, domain 1"/>
    <property type="match status" value="1"/>
</dbReference>
<protein>
    <submittedName>
        <fullName evidence="2">Tripartite tricarboxylate transporter substrate binding protein</fullName>
    </submittedName>
</protein>
<dbReference type="Gene3D" id="3.40.190.10">
    <property type="entry name" value="Periplasmic binding protein-like II"/>
    <property type="match status" value="1"/>
</dbReference>
<keyword evidence="2" id="KW-0614">Plasmid</keyword>
<geneLocation type="plasmid" evidence="2">
    <name>unnamed1</name>
</geneLocation>
<name>A0A4P7LSQ0_9BURK</name>
<dbReference type="PANTHER" id="PTHR42928:SF5">
    <property type="entry name" value="BLR1237 PROTEIN"/>
    <property type="match status" value="1"/>
</dbReference>
<reference evidence="2 3" key="1">
    <citation type="submission" date="2019-03" db="EMBL/GenBank/DDBJ databases">
        <title>Efficiently degradation of phenoxyalkanoic acid herbicides by Cupriavidus oxalaticus strain X32.</title>
        <authorList>
            <person name="Sheng X."/>
        </authorList>
    </citation>
    <scope>NUCLEOTIDE SEQUENCE [LARGE SCALE GENOMIC DNA]</scope>
    <source>
        <strain evidence="2 3">X32</strain>
        <plasmid evidence="2 3">unnamed1</plasmid>
    </source>
</reference>
<dbReference type="AlphaFoldDB" id="A0A4P7LSQ0"/>
<evidence type="ECO:0000313" key="3">
    <source>
        <dbReference type="Proteomes" id="UP000295294"/>
    </source>
</evidence>
<comment type="similarity">
    <text evidence="1">Belongs to the UPF0065 (bug) family.</text>
</comment>
<evidence type="ECO:0000256" key="1">
    <source>
        <dbReference type="ARBA" id="ARBA00006987"/>
    </source>
</evidence>
<sequence>MISQNCLALLIVQTLAEIMRLEALAIVERTSTWTMERARTKRAPIVRSATVLGAWLLLGGTMTSVQPAWAAYPDQPVTIVVPYPPGGPADLLARPLSDGLQKALGAPVVLQYKPGAGGQIALRHIQRAKNDGYTLVLALAAYAIGPLVSKSAGYDPVSDFQPVSLIAKQPLVLYVGATSRITSVSDLVVRARSHPVTVASSGYGNTSHLAIELLSQSASIRVTHVPYHGGVQAVMAAISGDVDAVFAGADSLRHIKSGKLRALAVANDARLSIAPETPTFAEAGLPNMLVTGWYGVLAPKGTAKERIEKLDLAVKQVLSELSKSEVLSGYGFKVVHAGPSDFQVFIQQELARWSRLVADRNLVADEVEGGNAGVAGNVRR</sequence>
<dbReference type="CDD" id="cd07012">
    <property type="entry name" value="PBP2_Bug_TTT"/>
    <property type="match status" value="1"/>
</dbReference>
<dbReference type="KEGG" id="cox:E0W60_32585"/>
<evidence type="ECO:0000313" key="2">
    <source>
        <dbReference type="EMBL" id="QBY55717.1"/>
    </source>
</evidence>
<dbReference type="PANTHER" id="PTHR42928">
    <property type="entry name" value="TRICARBOXYLATE-BINDING PROTEIN"/>
    <property type="match status" value="1"/>
</dbReference>
<gene>
    <name evidence="2" type="ORF">E0W60_32585</name>
</gene>
<accession>A0A4P7LSQ0</accession>
<dbReference type="Proteomes" id="UP000295294">
    <property type="component" value="Plasmid unnamed1"/>
</dbReference>
<dbReference type="InterPro" id="IPR005064">
    <property type="entry name" value="BUG"/>
</dbReference>